<dbReference type="RefSeq" id="WP_220167822.1">
    <property type="nucleotide sequence ID" value="NZ_JAIBOA010000012.1"/>
</dbReference>
<feature type="compositionally biased region" description="Pro residues" evidence="1">
    <location>
        <begin position="67"/>
        <end position="90"/>
    </location>
</feature>
<accession>A0ABS7FY30</accession>
<name>A0ABS7FY30_9ACTN</name>
<evidence type="ECO:0000313" key="3">
    <source>
        <dbReference type="Proteomes" id="UP000774570"/>
    </source>
</evidence>
<sequence>MAHARPGKLPPSAYLRAAPEASRRWRRLLAGGALAAAVLAVAGLGWAAWPEPARAPLAAPAAQAPALPAPPPSPTRRAPAPPVVSVPVPPVHAVTEERHVRPRRPPTARPKAAPRTAAAQRRHTPARRPKARPKARPKPPAGPSWTRTECARRFPDAARRDACVAALDGYMGR</sequence>
<feature type="compositionally biased region" description="Basic residues" evidence="1">
    <location>
        <begin position="120"/>
        <end position="137"/>
    </location>
</feature>
<dbReference type="EMBL" id="JAIBOA010000012">
    <property type="protein sequence ID" value="MBW8484584.1"/>
    <property type="molecule type" value="Genomic_DNA"/>
</dbReference>
<comment type="caution">
    <text evidence="2">The sequence shown here is derived from an EMBL/GenBank/DDBJ whole genome shotgun (WGS) entry which is preliminary data.</text>
</comment>
<keyword evidence="3" id="KW-1185">Reference proteome</keyword>
<dbReference type="Proteomes" id="UP000774570">
    <property type="component" value="Unassembled WGS sequence"/>
</dbReference>
<organism evidence="2 3">
    <name type="scientific">Actinomadura parmotrematis</name>
    <dbReference type="NCBI Taxonomy" id="2864039"/>
    <lineage>
        <taxon>Bacteria</taxon>
        <taxon>Bacillati</taxon>
        <taxon>Actinomycetota</taxon>
        <taxon>Actinomycetes</taxon>
        <taxon>Streptosporangiales</taxon>
        <taxon>Thermomonosporaceae</taxon>
        <taxon>Actinomadura</taxon>
    </lineage>
</organism>
<evidence type="ECO:0000313" key="2">
    <source>
        <dbReference type="EMBL" id="MBW8484584.1"/>
    </source>
</evidence>
<evidence type="ECO:0000256" key="1">
    <source>
        <dbReference type="SAM" id="MobiDB-lite"/>
    </source>
</evidence>
<feature type="compositionally biased region" description="Low complexity" evidence="1">
    <location>
        <begin position="109"/>
        <end position="119"/>
    </location>
</feature>
<gene>
    <name evidence="2" type="ORF">K1Y72_19530</name>
</gene>
<protein>
    <submittedName>
        <fullName evidence="2">Uncharacterized protein</fullName>
    </submittedName>
</protein>
<feature type="region of interest" description="Disordered" evidence="1">
    <location>
        <begin position="63"/>
        <end position="149"/>
    </location>
</feature>
<reference evidence="2 3" key="1">
    <citation type="submission" date="2021-07" db="EMBL/GenBank/DDBJ databases">
        <title>Actinomadura sp. PM05-2 isolated from lichen.</title>
        <authorList>
            <person name="Somphong A."/>
            <person name="Phongsopitanun W."/>
            <person name="Tanasupawat S."/>
            <person name="Peongsungnone V."/>
        </authorList>
    </citation>
    <scope>NUCLEOTIDE SEQUENCE [LARGE SCALE GENOMIC DNA]</scope>
    <source>
        <strain evidence="2 3">PM05-2</strain>
    </source>
</reference>
<proteinExistence type="predicted"/>